<keyword evidence="3" id="KW-1185">Reference proteome</keyword>
<dbReference type="Gene3D" id="3.60.120.10">
    <property type="entry name" value="Anthranilate synthase"/>
    <property type="match status" value="1"/>
</dbReference>
<protein>
    <recommendedName>
        <fullName evidence="1">Chorismate-utilising enzyme C-terminal domain-containing protein</fullName>
    </recommendedName>
</protein>
<dbReference type="AlphaFoldDB" id="A0A5J4KRB0"/>
<dbReference type="SUPFAM" id="SSF56322">
    <property type="entry name" value="ADC synthase"/>
    <property type="match status" value="1"/>
</dbReference>
<accession>A0A5J4KRB0</accession>
<reference evidence="2 3" key="1">
    <citation type="submission" date="2019-10" db="EMBL/GenBank/DDBJ databases">
        <title>Dictyobacter vulcani sp. nov., within the class Ktedonobacteria, isolated from soil of volcanic Mt. Zao.</title>
        <authorList>
            <person name="Zheng Y."/>
            <person name="Wang C.M."/>
            <person name="Sakai Y."/>
            <person name="Abe K."/>
            <person name="Yokota A."/>
            <person name="Yabe S."/>
        </authorList>
    </citation>
    <scope>NUCLEOTIDE SEQUENCE [LARGE SCALE GENOMIC DNA]</scope>
    <source>
        <strain evidence="2 3">W12</strain>
    </source>
</reference>
<dbReference type="Pfam" id="PF00425">
    <property type="entry name" value="Chorismate_bind"/>
    <property type="match status" value="1"/>
</dbReference>
<gene>
    <name evidence="2" type="ORF">KDW_43250</name>
</gene>
<organism evidence="2 3">
    <name type="scientific">Dictyobacter vulcani</name>
    <dbReference type="NCBI Taxonomy" id="2607529"/>
    <lineage>
        <taxon>Bacteria</taxon>
        <taxon>Bacillati</taxon>
        <taxon>Chloroflexota</taxon>
        <taxon>Ktedonobacteria</taxon>
        <taxon>Ktedonobacterales</taxon>
        <taxon>Dictyobacteraceae</taxon>
        <taxon>Dictyobacter</taxon>
    </lineage>
</organism>
<proteinExistence type="predicted"/>
<name>A0A5J4KRB0_9CHLR</name>
<dbReference type="Proteomes" id="UP000326912">
    <property type="component" value="Unassembled WGS sequence"/>
</dbReference>
<dbReference type="PANTHER" id="PTHR42839">
    <property type="entry name" value="ISOCHORISMATE SYNTHASE ENTC"/>
    <property type="match status" value="1"/>
</dbReference>
<feature type="domain" description="Chorismate-utilising enzyme C-terminal" evidence="1">
    <location>
        <begin position="224"/>
        <end position="320"/>
    </location>
</feature>
<sequence>MVTINTQASDLSILSIEKSLLEAVSEASKKASQLGRGILVSFSQRVKPFDAIHILRTLQHYRTEEYFFWEQPAKHTAIVGSGITESIQTQGEERFTSAHVIWRRLQEHAIMVTPPDEPNDELSSPLLFGGFSFDTHTPHTSLWEGFPDGLLILPQLLLRQDVHHAICSINAIIKPEDDVKRCAKTMTRRLQQLYVLLEQEPVENRHIEDTTSTQLTFQNVRPADDWKALIARTTRQIQHGVYEKVVLARAVNATVKNGTIDVSNVLTQLKQNYANASIFALQRGERCFVGATPEQLVSIQGGRFQTMALAGSAPRGPMKRKISTSGMNCWRVEKIRVNTISSLPASNRSSISSAGIFGFLRSHISLNSRMSNI</sequence>
<evidence type="ECO:0000313" key="2">
    <source>
        <dbReference type="EMBL" id="GER90163.1"/>
    </source>
</evidence>
<evidence type="ECO:0000259" key="1">
    <source>
        <dbReference type="Pfam" id="PF00425"/>
    </source>
</evidence>
<dbReference type="InterPro" id="IPR015890">
    <property type="entry name" value="Chorismate_C"/>
</dbReference>
<dbReference type="EMBL" id="BKZW01000002">
    <property type="protein sequence ID" value="GER90163.1"/>
    <property type="molecule type" value="Genomic_DNA"/>
</dbReference>
<dbReference type="PANTHER" id="PTHR42839:SF2">
    <property type="entry name" value="ISOCHORISMATE SYNTHASE ENTC"/>
    <property type="match status" value="1"/>
</dbReference>
<comment type="caution">
    <text evidence="2">The sequence shown here is derived from an EMBL/GenBank/DDBJ whole genome shotgun (WGS) entry which is preliminary data.</text>
</comment>
<dbReference type="InterPro" id="IPR005801">
    <property type="entry name" value="ADC_synthase"/>
</dbReference>
<evidence type="ECO:0000313" key="3">
    <source>
        <dbReference type="Proteomes" id="UP000326912"/>
    </source>
</evidence>